<proteinExistence type="predicted"/>
<protein>
    <submittedName>
        <fullName evidence="1">Uncharacterized protein</fullName>
    </submittedName>
</protein>
<dbReference type="EMBL" id="BK029940">
    <property type="protein sequence ID" value="DAD55740.1"/>
    <property type="molecule type" value="Genomic_DNA"/>
</dbReference>
<reference evidence="1" key="1">
    <citation type="journal article" date="2021" name="Proc. Natl. Acad. Sci. U.S.A.">
        <title>A Catalog of Tens of Thousands of Viruses from Human Metagenomes Reveals Hidden Associations with Chronic Diseases.</title>
        <authorList>
            <person name="Tisza M.J."/>
            <person name="Buck C.B."/>
        </authorList>
    </citation>
    <scope>NUCLEOTIDE SEQUENCE</scope>
    <source>
        <strain evidence="1">CtOZu12</strain>
    </source>
</reference>
<organism evidence="1">
    <name type="scientific">Bacteriophage sp</name>
    <dbReference type="NCBI Taxonomy" id="38018"/>
    <lineage>
        <taxon>Viruses</taxon>
    </lineage>
</organism>
<accession>A0A8D9PEK2</accession>
<name>A0A8D9PEK2_9VIRU</name>
<evidence type="ECO:0000313" key="1">
    <source>
        <dbReference type="EMBL" id="DAD55740.1"/>
    </source>
</evidence>
<sequence>MCYYDNERIAYTTLLMHKIILEVVVLQNNHTNYVESVINKSDFLHLHHSFRNLVLNYRLCR</sequence>